<gene>
    <name evidence="2" type="ORF">C1J00_01845</name>
</gene>
<evidence type="ECO:0000256" key="1">
    <source>
        <dbReference type="SAM" id="Phobius"/>
    </source>
</evidence>
<dbReference type="Proteomes" id="UP000235943">
    <property type="component" value="Unassembled WGS sequence"/>
</dbReference>
<dbReference type="EMBL" id="POUC01000006">
    <property type="protein sequence ID" value="PNG23839.1"/>
    <property type="molecule type" value="Genomic_DNA"/>
</dbReference>
<organism evidence="2 3">
    <name type="scientific">Streptomyces cahuitamycinicus</name>
    <dbReference type="NCBI Taxonomy" id="2070367"/>
    <lineage>
        <taxon>Bacteria</taxon>
        <taxon>Bacillati</taxon>
        <taxon>Actinomycetota</taxon>
        <taxon>Actinomycetes</taxon>
        <taxon>Kitasatosporales</taxon>
        <taxon>Streptomycetaceae</taxon>
        <taxon>Streptomyces</taxon>
    </lineage>
</organism>
<keyword evidence="3" id="KW-1185">Reference proteome</keyword>
<feature type="transmembrane region" description="Helical" evidence="1">
    <location>
        <begin position="12"/>
        <end position="35"/>
    </location>
</feature>
<sequence length="65" mass="6398">MSAPSDRSQEPLMTVRAAVILMLGTQIAVAAGVLTVLAGNAWAVAVLAAGGAFVGTVAFARSVIG</sequence>
<keyword evidence="1" id="KW-0812">Transmembrane</keyword>
<dbReference type="RefSeq" id="WP_102907255.1">
    <property type="nucleotide sequence ID" value="NZ_POUC01000006.1"/>
</dbReference>
<dbReference type="AlphaFoldDB" id="A0A2N8TXX0"/>
<evidence type="ECO:0000313" key="3">
    <source>
        <dbReference type="Proteomes" id="UP000235943"/>
    </source>
</evidence>
<feature type="transmembrane region" description="Helical" evidence="1">
    <location>
        <begin position="41"/>
        <end position="60"/>
    </location>
</feature>
<accession>A0A2N8TXX0</accession>
<evidence type="ECO:0000313" key="2">
    <source>
        <dbReference type="EMBL" id="PNG23839.1"/>
    </source>
</evidence>
<comment type="caution">
    <text evidence="2">The sequence shown here is derived from an EMBL/GenBank/DDBJ whole genome shotgun (WGS) entry which is preliminary data.</text>
</comment>
<protein>
    <submittedName>
        <fullName evidence="2">Uncharacterized protein</fullName>
    </submittedName>
</protein>
<keyword evidence="1" id="KW-1133">Transmembrane helix</keyword>
<proteinExistence type="predicted"/>
<reference evidence="2 3" key="1">
    <citation type="submission" date="2018-01" db="EMBL/GenBank/DDBJ databases">
        <title>Draft genome sequence of Streptomyces sp. 13K301.</title>
        <authorList>
            <person name="Sahin N."/>
            <person name="Saygin H."/>
            <person name="Ay H."/>
        </authorList>
    </citation>
    <scope>NUCLEOTIDE SEQUENCE [LARGE SCALE GENOMIC DNA]</scope>
    <source>
        <strain evidence="2 3">13K301</strain>
    </source>
</reference>
<keyword evidence="1" id="KW-0472">Membrane</keyword>
<name>A0A2N8TXX0_9ACTN</name>